<dbReference type="GO" id="GO:0016791">
    <property type="term" value="F:phosphatase activity"/>
    <property type="evidence" value="ECO:0007669"/>
    <property type="project" value="TreeGrafter"/>
</dbReference>
<sequence length="214" mass="24884">MVTVWFIRHGESESNAGLPTSDPFAIKLTDRGDQQAKQIALSFTQQPSLIVTSPYLRTKQTAQLTIERFSSTPQAEWFVQEFTYLSLDRRQPTTNLERRSKVAAYWQQCDPFYVDGDGAESFANLIDRIRYLRQQIEQLDEEFVAVFSHGLFMRAVLWSWLTNSVEISSESMRRFRDFADSFKLPNGAILKLQLYNSDIWFSPIITSHLFEQYA</sequence>
<dbReference type="SMART" id="SM00855">
    <property type="entry name" value="PGAM"/>
    <property type="match status" value="1"/>
</dbReference>
<keyword evidence="2" id="KW-1185">Reference proteome</keyword>
<name>A0AAV3XPI9_9CYAN</name>
<evidence type="ECO:0000313" key="2">
    <source>
        <dbReference type="Proteomes" id="UP001050975"/>
    </source>
</evidence>
<dbReference type="Proteomes" id="UP001050975">
    <property type="component" value="Unassembled WGS sequence"/>
</dbReference>
<dbReference type="PANTHER" id="PTHR48100:SF15">
    <property type="entry name" value="SEDOHEPTULOSE 1,7-BISPHOSPHATASE"/>
    <property type="match status" value="1"/>
</dbReference>
<organism evidence="1 2">
    <name type="scientific">Microseira wollei NIES-4236</name>
    <dbReference type="NCBI Taxonomy" id="2530354"/>
    <lineage>
        <taxon>Bacteria</taxon>
        <taxon>Bacillati</taxon>
        <taxon>Cyanobacteriota</taxon>
        <taxon>Cyanophyceae</taxon>
        <taxon>Oscillatoriophycideae</taxon>
        <taxon>Aerosakkonematales</taxon>
        <taxon>Aerosakkonemataceae</taxon>
        <taxon>Microseira</taxon>
    </lineage>
</organism>
<protein>
    <submittedName>
        <fullName evidence="1">2,3-bisphosphoglycerate-dependent phosphoglycerate mutase</fullName>
    </submittedName>
</protein>
<dbReference type="EMBL" id="BLAY01000258">
    <property type="protein sequence ID" value="GET43820.1"/>
    <property type="molecule type" value="Genomic_DNA"/>
</dbReference>
<dbReference type="RefSeq" id="WP_226593015.1">
    <property type="nucleotide sequence ID" value="NZ_BLAY01000258.1"/>
</dbReference>
<dbReference type="AlphaFoldDB" id="A0AAV3XPI9"/>
<gene>
    <name evidence="1" type="primary">gpmA</name>
    <name evidence="1" type="ORF">MiSe_86460</name>
</gene>
<dbReference type="PANTHER" id="PTHR48100">
    <property type="entry name" value="BROAD-SPECIFICITY PHOSPHATASE YOR283W-RELATED"/>
    <property type="match status" value="1"/>
</dbReference>
<dbReference type="InterPro" id="IPR013078">
    <property type="entry name" value="His_Pase_superF_clade-1"/>
</dbReference>
<dbReference type="SUPFAM" id="SSF53254">
    <property type="entry name" value="Phosphoglycerate mutase-like"/>
    <property type="match status" value="1"/>
</dbReference>
<reference evidence="1" key="1">
    <citation type="submission" date="2019-10" db="EMBL/GenBank/DDBJ databases">
        <title>Draft genome sequece of Microseira wollei NIES-4236.</title>
        <authorList>
            <person name="Yamaguchi H."/>
            <person name="Suzuki S."/>
            <person name="Kawachi M."/>
        </authorList>
    </citation>
    <scope>NUCLEOTIDE SEQUENCE</scope>
    <source>
        <strain evidence="1">NIES-4236</strain>
    </source>
</reference>
<dbReference type="Pfam" id="PF00300">
    <property type="entry name" value="His_Phos_1"/>
    <property type="match status" value="1"/>
</dbReference>
<dbReference type="Gene3D" id="3.40.50.1240">
    <property type="entry name" value="Phosphoglycerate mutase-like"/>
    <property type="match status" value="1"/>
</dbReference>
<dbReference type="InterPro" id="IPR050275">
    <property type="entry name" value="PGM_Phosphatase"/>
</dbReference>
<accession>A0AAV3XPI9</accession>
<dbReference type="CDD" id="cd07067">
    <property type="entry name" value="HP_PGM_like"/>
    <property type="match status" value="1"/>
</dbReference>
<proteinExistence type="predicted"/>
<evidence type="ECO:0000313" key="1">
    <source>
        <dbReference type="EMBL" id="GET43820.1"/>
    </source>
</evidence>
<dbReference type="InterPro" id="IPR029033">
    <property type="entry name" value="His_PPase_superfam"/>
</dbReference>
<comment type="caution">
    <text evidence="1">The sequence shown here is derived from an EMBL/GenBank/DDBJ whole genome shotgun (WGS) entry which is preliminary data.</text>
</comment>